<evidence type="ECO:0000259" key="14">
    <source>
        <dbReference type="Pfam" id="PF08544"/>
    </source>
</evidence>
<evidence type="ECO:0000256" key="12">
    <source>
        <dbReference type="NCBIfam" id="TIGR00131"/>
    </source>
</evidence>
<feature type="binding site" evidence="11">
    <location>
        <begin position="41"/>
        <end position="44"/>
    </location>
    <ligand>
        <name>substrate</name>
    </ligand>
</feature>
<feature type="domain" description="GHMP kinase N-terminal" evidence="13">
    <location>
        <begin position="107"/>
        <end position="199"/>
    </location>
</feature>
<keyword evidence="5 11" id="KW-0547">Nucleotide-binding</keyword>
<evidence type="ECO:0000256" key="11">
    <source>
        <dbReference type="HAMAP-Rule" id="MF_00246"/>
    </source>
</evidence>
<comment type="similarity">
    <text evidence="1 11">Belongs to the GHMP kinase family. GalK subfamily.</text>
</comment>
<evidence type="ECO:0000256" key="4">
    <source>
        <dbReference type="ARBA" id="ARBA00022723"/>
    </source>
</evidence>
<dbReference type="InterPro" id="IPR000705">
    <property type="entry name" value="Galactokinase"/>
</dbReference>
<evidence type="ECO:0000256" key="6">
    <source>
        <dbReference type="ARBA" id="ARBA00022777"/>
    </source>
</evidence>
<dbReference type="PROSITE" id="PS00106">
    <property type="entry name" value="GALACTOKINASE"/>
    <property type="match status" value="1"/>
</dbReference>
<dbReference type="InterPro" id="IPR006206">
    <property type="entry name" value="Mevalonate/galactokinase"/>
</dbReference>
<keyword evidence="17" id="KW-1185">Reference proteome</keyword>
<dbReference type="PRINTS" id="PR00473">
    <property type="entry name" value="GALCTOKINASE"/>
</dbReference>
<feature type="binding site" evidence="11">
    <location>
        <position position="148"/>
    </location>
    <ligand>
        <name>Mg(2+)</name>
        <dbReference type="ChEBI" id="CHEBI:18420"/>
    </ligand>
</feature>
<comment type="pathway">
    <text evidence="11">Carbohydrate metabolism; galactose metabolism.</text>
</comment>
<dbReference type="InterPro" id="IPR013750">
    <property type="entry name" value="GHMP_kinase_C_dom"/>
</dbReference>
<evidence type="ECO:0000256" key="2">
    <source>
        <dbReference type="ARBA" id="ARBA00022490"/>
    </source>
</evidence>
<reference evidence="16 17" key="1">
    <citation type="submission" date="2023-07" db="EMBL/GenBank/DDBJ databases">
        <title>Sorghum-associated microbial communities from plants grown in Nebraska, USA.</title>
        <authorList>
            <person name="Schachtman D."/>
        </authorList>
    </citation>
    <scope>NUCLEOTIDE SEQUENCE [LARGE SCALE GENOMIC DNA]</scope>
    <source>
        <strain evidence="16 17">2980</strain>
    </source>
</reference>
<dbReference type="RefSeq" id="WP_310019661.1">
    <property type="nucleotide sequence ID" value="NZ_JAVDUM010000006.1"/>
</dbReference>
<dbReference type="InterPro" id="IPR006203">
    <property type="entry name" value="GHMP_knse_ATP-bd_CS"/>
</dbReference>
<evidence type="ECO:0000256" key="1">
    <source>
        <dbReference type="ARBA" id="ARBA00006566"/>
    </source>
</evidence>
<feature type="binding site" evidence="11">
    <location>
        <begin position="142"/>
        <end position="148"/>
    </location>
    <ligand>
        <name>ATP</name>
        <dbReference type="ChEBI" id="CHEBI:30616"/>
    </ligand>
</feature>
<feature type="domain" description="Galactokinase N-terminal" evidence="15">
    <location>
        <begin position="17"/>
        <end position="64"/>
    </location>
</feature>
<keyword evidence="2 11" id="KW-0963">Cytoplasm</keyword>
<evidence type="ECO:0000256" key="10">
    <source>
        <dbReference type="ARBA" id="ARBA00023277"/>
    </source>
</evidence>
<dbReference type="HAMAP" id="MF_00246">
    <property type="entry name" value="Galactokinase"/>
    <property type="match status" value="1"/>
</dbReference>
<dbReference type="InterPro" id="IPR019539">
    <property type="entry name" value="GalKase_N"/>
</dbReference>
<dbReference type="SUPFAM" id="SSF55060">
    <property type="entry name" value="GHMP Kinase, C-terminal domain"/>
    <property type="match status" value="1"/>
</dbReference>
<gene>
    <name evidence="11" type="primary">galK</name>
    <name evidence="16" type="ORF">J2Y69_001750</name>
</gene>
<evidence type="ECO:0000256" key="9">
    <source>
        <dbReference type="ARBA" id="ARBA00023144"/>
    </source>
</evidence>
<dbReference type="Gene3D" id="3.30.230.10">
    <property type="match status" value="1"/>
</dbReference>
<feature type="active site" description="Proton acceptor" evidence="11">
    <location>
        <position position="192"/>
    </location>
</feature>
<name>A0ABU1SC14_9MICO</name>
<dbReference type="SUPFAM" id="SSF54211">
    <property type="entry name" value="Ribosomal protein S5 domain 2-like"/>
    <property type="match status" value="1"/>
</dbReference>
<comment type="caution">
    <text evidence="16">The sequence shown here is derived from an EMBL/GenBank/DDBJ whole genome shotgun (WGS) entry which is preliminary data.</text>
</comment>
<dbReference type="InterPro" id="IPR022963">
    <property type="entry name" value="Galactokinase_bac"/>
</dbReference>
<dbReference type="Proteomes" id="UP001259347">
    <property type="component" value="Unassembled WGS sequence"/>
</dbReference>
<dbReference type="InterPro" id="IPR019741">
    <property type="entry name" value="Galactokinase_CS"/>
</dbReference>
<organism evidence="16 17">
    <name type="scientific">Microbacterium resistens</name>
    <dbReference type="NCBI Taxonomy" id="156977"/>
    <lineage>
        <taxon>Bacteria</taxon>
        <taxon>Bacillati</taxon>
        <taxon>Actinomycetota</taxon>
        <taxon>Actinomycetes</taxon>
        <taxon>Micrococcales</taxon>
        <taxon>Microbacteriaceae</taxon>
        <taxon>Microbacterium</taxon>
    </lineage>
</organism>
<accession>A0ABU1SC14</accession>
<dbReference type="Pfam" id="PF08544">
    <property type="entry name" value="GHMP_kinases_C"/>
    <property type="match status" value="1"/>
</dbReference>
<keyword evidence="10 11" id="KW-0119">Carbohydrate metabolism</keyword>
<comment type="function">
    <text evidence="11">Catalyzes the transfer of the gamma-phosphate of ATP to D-galactose to form alpha-D-galactose-1-phosphate (Gal-1-P).</text>
</comment>
<keyword evidence="6 11" id="KW-0418">Kinase</keyword>
<comment type="catalytic activity">
    <reaction evidence="11">
        <text>alpha-D-galactose + ATP = alpha-D-galactose 1-phosphate + ADP + H(+)</text>
        <dbReference type="Rhea" id="RHEA:13553"/>
        <dbReference type="ChEBI" id="CHEBI:15378"/>
        <dbReference type="ChEBI" id="CHEBI:28061"/>
        <dbReference type="ChEBI" id="CHEBI:30616"/>
        <dbReference type="ChEBI" id="CHEBI:58336"/>
        <dbReference type="ChEBI" id="CHEBI:456216"/>
        <dbReference type="EC" id="2.7.1.6"/>
    </reaction>
</comment>
<evidence type="ECO:0000313" key="17">
    <source>
        <dbReference type="Proteomes" id="UP001259347"/>
    </source>
</evidence>
<keyword evidence="8 11" id="KW-0460">Magnesium</keyword>
<sequence length="402" mass="42017">MNHGRSTAPVLDRAVSLFTSVTGASPEGVWSAPGRVNLIGEHTDYNEGFVLPFAIQHRTAAAARIRRDGRIRVASSFADGPVEVAVEDLDRLFPSSGAPAVPEWSAYVLGVAWALRSASTEHARDLEHLGADIAIASDVPVGAGLSSSAAIEGAVGSALNDLWETGLDAVSLARIGRRAENEAVGAPTGIMDQMSSMLGRPDAATFLDCRTLETRSVPLGFADAGLELLVIDTRVKHAHSTGGYRDRREACERGAAALGIPALRDATSADLPRAAELLDEATFRRVRHVITEDERVLEAVSALTDRGPRTLGPLLAASHRSMRDDFEISVAELDAAVEAAVSAGAVGARMTGGGFGGAAIALVDRDRTGDVANAVRDAFRASGFGEPDIFPVTPSAGPSRDV</sequence>
<evidence type="ECO:0000259" key="15">
    <source>
        <dbReference type="Pfam" id="PF10509"/>
    </source>
</evidence>
<evidence type="ECO:0000256" key="8">
    <source>
        <dbReference type="ARBA" id="ARBA00022842"/>
    </source>
</evidence>
<dbReference type="PROSITE" id="PS00627">
    <property type="entry name" value="GHMP_KINASES_ATP"/>
    <property type="match status" value="1"/>
</dbReference>
<dbReference type="PANTHER" id="PTHR10457">
    <property type="entry name" value="MEVALONATE KINASE/GALACTOKINASE"/>
    <property type="match status" value="1"/>
</dbReference>
<feature type="domain" description="GHMP kinase C-terminal" evidence="14">
    <location>
        <begin position="300"/>
        <end position="380"/>
    </location>
</feature>
<evidence type="ECO:0000256" key="5">
    <source>
        <dbReference type="ARBA" id="ARBA00022741"/>
    </source>
</evidence>
<dbReference type="InterPro" id="IPR006204">
    <property type="entry name" value="GHMP_kinase_N_dom"/>
</dbReference>
<evidence type="ECO:0000256" key="3">
    <source>
        <dbReference type="ARBA" id="ARBA00022679"/>
    </source>
</evidence>
<dbReference type="PRINTS" id="PR00959">
    <property type="entry name" value="MEVGALKINASE"/>
</dbReference>
<evidence type="ECO:0000256" key="7">
    <source>
        <dbReference type="ARBA" id="ARBA00022840"/>
    </source>
</evidence>
<evidence type="ECO:0000259" key="13">
    <source>
        <dbReference type="Pfam" id="PF00288"/>
    </source>
</evidence>
<keyword evidence="3 11" id="KW-0808">Transferase</keyword>
<dbReference type="Pfam" id="PF10509">
    <property type="entry name" value="GalKase_gal_bdg"/>
    <property type="match status" value="1"/>
</dbReference>
<feature type="binding site" evidence="11">
    <location>
        <position position="244"/>
    </location>
    <ligand>
        <name>substrate</name>
    </ligand>
</feature>
<keyword evidence="7 11" id="KW-0067">ATP-binding</keyword>
<keyword evidence="9 11" id="KW-0299">Galactose metabolism</keyword>
<keyword evidence="4 11" id="KW-0479">Metal-binding</keyword>
<feature type="binding site" evidence="11">
    <location>
        <position position="180"/>
    </location>
    <ligand>
        <name>Mg(2+)</name>
        <dbReference type="ChEBI" id="CHEBI:18420"/>
    </ligand>
</feature>
<evidence type="ECO:0000313" key="16">
    <source>
        <dbReference type="EMBL" id="MDR6867151.1"/>
    </source>
</evidence>
<dbReference type="InterPro" id="IPR036554">
    <property type="entry name" value="GHMP_kinase_C_sf"/>
</dbReference>
<protein>
    <recommendedName>
        <fullName evidence="11 12">Galactokinase</fullName>
        <ecNumber evidence="11 12">2.7.1.6</ecNumber>
    </recommendedName>
    <alternativeName>
        <fullName evidence="11">Galactose kinase</fullName>
    </alternativeName>
</protein>
<feature type="binding site" evidence="11">
    <location>
        <position position="75"/>
    </location>
    <ligand>
        <name>ATP</name>
        <dbReference type="ChEBI" id="CHEBI:30616"/>
    </ligand>
</feature>
<dbReference type="EMBL" id="JAVDUM010000006">
    <property type="protein sequence ID" value="MDR6867151.1"/>
    <property type="molecule type" value="Genomic_DNA"/>
</dbReference>
<dbReference type="NCBIfam" id="TIGR00131">
    <property type="entry name" value="gal_kin"/>
    <property type="match status" value="1"/>
</dbReference>
<comment type="subcellular location">
    <subcellularLocation>
        <location evidence="11">Cytoplasm</location>
    </subcellularLocation>
</comment>
<dbReference type="Pfam" id="PF00288">
    <property type="entry name" value="GHMP_kinases_N"/>
    <property type="match status" value="1"/>
</dbReference>
<proteinExistence type="inferred from homology"/>
<dbReference type="EC" id="2.7.1.6" evidence="11 12"/>
<feature type="site" description="Transition state stabilizer" evidence="11">
    <location>
        <position position="35"/>
    </location>
</feature>
<dbReference type="InterPro" id="IPR014721">
    <property type="entry name" value="Ribsml_uS5_D2-typ_fold_subgr"/>
</dbReference>
<dbReference type="InterPro" id="IPR020568">
    <property type="entry name" value="Ribosomal_Su5_D2-typ_SF"/>
</dbReference>
<dbReference type="PANTHER" id="PTHR10457:SF7">
    <property type="entry name" value="GALACTOKINASE-RELATED"/>
    <property type="match status" value="1"/>
</dbReference>
<dbReference type="Gene3D" id="3.30.70.890">
    <property type="entry name" value="GHMP kinase, C-terminal domain"/>
    <property type="match status" value="1"/>
</dbReference>
<dbReference type="PIRSF" id="PIRSF000530">
    <property type="entry name" value="Galactokinase"/>
    <property type="match status" value="1"/>
</dbReference>
<dbReference type="GO" id="GO:0004335">
    <property type="term" value="F:galactokinase activity"/>
    <property type="evidence" value="ECO:0007669"/>
    <property type="project" value="UniProtKB-EC"/>
</dbReference>